<gene>
    <name evidence="7" type="ORF">ADH66_12080</name>
    <name evidence="8" type="ORF">I5Q82_02390</name>
</gene>
<dbReference type="GO" id="GO:0016787">
    <property type="term" value="F:hydrolase activity"/>
    <property type="evidence" value="ECO:0007669"/>
    <property type="project" value="UniProtKB-KW"/>
</dbReference>
<dbReference type="RefSeq" id="WP_084384508.1">
    <property type="nucleotide sequence ID" value="NZ_CAPVCI010000015.1"/>
</dbReference>
<name>A0A1Z2XSB3_9FIRM</name>
<keyword evidence="9" id="KW-1185">Reference proteome</keyword>
<sequence length="101" mass="11393">MGKYCGEIADAHTASHKSYDIFASNSVYRNAVCLCLLQIGELVNYLSEDFKSTYPQIPWQAIRGMRNVVAHEYGKIDTATVWETAENGVQELQEFCRQVLG</sequence>
<dbReference type="PANTHER" id="PTHR34139">
    <property type="entry name" value="UPF0331 PROTEIN MJ0127"/>
    <property type="match status" value="1"/>
</dbReference>
<dbReference type="Proteomes" id="UP000596035">
    <property type="component" value="Chromosome"/>
</dbReference>
<reference evidence="9" key="2">
    <citation type="submission" date="2017-05" db="EMBL/GenBank/DDBJ databases">
        <title>Improved OligoMM genomes.</title>
        <authorList>
            <person name="Garzetti D."/>
        </authorList>
    </citation>
    <scope>NUCLEOTIDE SEQUENCE [LARGE SCALE GENOMIC DNA]</scope>
    <source>
        <strain evidence="9">KB18</strain>
    </source>
</reference>
<dbReference type="EMBL" id="CP065321">
    <property type="protein sequence ID" value="QQR31972.1"/>
    <property type="molecule type" value="Genomic_DNA"/>
</dbReference>
<accession>A0A1Z2XSB3</accession>
<reference evidence="7" key="1">
    <citation type="journal article" date="2017" name="Genome Announc.">
        <title>High-Quality Whole-Genome Sequences of the Oligo-Mouse-Microbiota Bacterial Community.</title>
        <authorList>
            <person name="Garzetti D."/>
            <person name="Brugiroux S."/>
            <person name="Bunk B."/>
            <person name="Pukall R."/>
            <person name="McCoy K.D."/>
            <person name="Macpherson A.J."/>
            <person name="Stecher B."/>
        </authorList>
    </citation>
    <scope>NUCLEOTIDE SEQUENCE</scope>
    <source>
        <strain evidence="7">KB18</strain>
    </source>
</reference>
<evidence type="ECO:0000313" key="9">
    <source>
        <dbReference type="Proteomes" id="UP000196710"/>
    </source>
</evidence>
<dbReference type="EMBL" id="CP021422">
    <property type="protein sequence ID" value="ASB41330.1"/>
    <property type="molecule type" value="Genomic_DNA"/>
</dbReference>
<proteinExistence type="inferred from homology"/>
<evidence type="ECO:0000256" key="3">
    <source>
        <dbReference type="ARBA" id="ARBA00022722"/>
    </source>
</evidence>
<evidence type="ECO:0000313" key="10">
    <source>
        <dbReference type="Proteomes" id="UP000596035"/>
    </source>
</evidence>
<evidence type="ECO:0000313" key="7">
    <source>
        <dbReference type="EMBL" id="ASB41330.1"/>
    </source>
</evidence>
<dbReference type="GO" id="GO:0110001">
    <property type="term" value="C:toxin-antitoxin complex"/>
    <property type="evidence" value="ECO:0007669"/>
    <property type="project" value="InterPro"/>
</dbReference>
<organism evidence="8 10">
    <name type="scientific">Acutalibacter muris</name>
    <dbReference type="NCBI Taxonomy" id="1796620"/>
    <lineage>
        <taxon>Bacteria</taxon>
        <taxon>Bacillati</taxon>
        <taxon>Bacillota</taxon>
        <taxon>Clostridia</taxon>
        <taxon>Eubacteriales</taxon>
        <taxon>Acutalibacteraceae</taxon>
        <taxon>Acutalibacter</taxon>
    </lineage>
</organism>
<dbReference type="Pfam" id="PF01934">
    <property type="entry name" value="HepT-like"/>
    <property type="match status" value="1"/>
</dbReference>
<keyword evidence="5" id="KW-0378">Hydrolase</keyword>
<dbReference type="InterPro" id="IPR008201">
    <property type="entry name" value="HepT-like"/>
</dbReference>
<evidence type="ECO:0000256" key="1">
    <source>
        <dbReference type="ARBA" id="ARBA00022553"/>
    </source>
</evidence>
<dbReference type="KEGG" id="amur:ADH66_12080"/>
<evidence type="ECO:0000256" key="2">
    <source>
        <dbReference type="ARBA" id="ARBA00022649"/>
    </source>
</evidence>
<evidence type="ECO:0000256" key="4">
    <source>
        <dbReference type="ARBA" id="ARBA00022741"/>
    </source>
</evidence>
<keyword evidence="4" id="KW-0547">Nucleotide-binding</keyword>
<dbReference type="Proteomes" id="UP000196710">
    <property type="component" value="Chromosome"/>
</dbReference>
<dbReference type="GO" id="GO:0000166">
    <property type="term" value="F:nucleotide binding"/>
    <property type="evidence" value="ECO:0007669"/>
    <property type="project" value="UniProtKB-KW"/>
</dbReference>
<evidence type="ECO:0000256" key="5">
    <source>
        <dbReference type="ARBA" id="ARBA00022801"/>
    </source>
</evidence>
<evidence type="ECO:0000313" key="8">
    <source>
        <dbReference type="EMBL" id="QQR31972.1"/>
    </source>
</evidence>
<dbReference type="Gene3D" id="1.20.120.580">
    <property type="entry name" value="bsu32300-like"/>
    <property type="match status" value="1"/>
</dbReference>
<keyword evidence="1" id="KW-0597">Phosphoprotein</keyword>
<dbReference type="InterPro" id="IPR037038">
    <property type="entry name" value="HepT-like_sf"/>
</dbReference>
<keyword evidence="2" id="KW-1277">Toxin-antitoxin system</keyword>
<dbReference type="PANTHER" id="PTHR34139:SF1">
    <property type="entry name" value="RNASE MJ1380-RELATED"/>
    <property type="match status" value="1"/>
</dbReference>
<keyword evidence="3" id="KW-0540">Nuclease</keyword>
<protein>
    <submittedName>
        <fullName evidence="8">DUF86 domain-containing protein</fullName>
    </submittedName>
</protein>
<dbReference type="GO" id="GO:0004540">
    <property type="term" value="F:RNA nuclease activity"/>
    <property type="evidence" value="ECO:0007669"/>
    <property type="project" value="InterPro"/>
</dbReference>
<dbReference type="AlphaFoldDB" id="A0A1Z2XSB3"/>
<reference evidence="8 10" key="3">
    <citation type="submission" date="2020-11" db="EMBL/GenBank/DDBJ databases">
        <title>Closed and high quality bacterial genomes of the OMM12 community.</title>
        <authorList>
            <person name="Marbouty M."/>
            <person name="Lamy-Besnier Q."/>
            <person name="Debarbieux L."/>
            <person name="Koszul R."/>
        </authorList>
    </citation>
    <scope>NUCLEOTIDE SEQUENCE [LARGE SCALE GENOMIC DNA]</scope>
    <source>
        <strain evidence="8 10">KB18</strain>
    </source>
</reference>
<evidence type="ECO:0000256" key="6">
    <source>
        <dbReference type="ARBA" id="ARBA00024207"/>
    </source>
</evidence>
<comment type="similarity">
    <text evidence="6">Belongs to the HepT RNase toxin family.</text>
</comment>
<dbReference type="InterPro" id="IPR051813">
    <property type="entry name" value="HepT_RNase_toxin"/>
</dbReference>